<dbReference type="InterPro" id="IPR000700">
    <property type="entry name" value="PAS-assoc_C"/>
</dbReference>
<dbReference type="InterPro" id="IPR013655">
    <property type="entry name" value="PAS_fold_3"/>
</dbReference>
<dbReference type="InterPro" id="IPR052162">
    <property type="entry name" value="Sensor_kinase/Photoreceptor"/>
</dbReference>
<dbReference type="InterPro" id="IPR036890">
    <property type="entry name" value="HATPase_C_sf"/>
</dbReference>
<keyword evidence="5" id="KW-0418">Kinase</keyword>
<dbReference type="InterPro" id="IPR036097">
    <property type="entry name" value="HisK_dim/P_sf"/>
</dbReference>
<dbReference type="NCBIfam" id="TIGR00229">
    <property type="entry name" value="sensory_box"/>
    <property type="match status" value="3"/>
</dbReference>
<dbReference type="InterPro" id="IPR000014">
    <property type="entry name" value="PAS"/>
</dbReference>
<dbReference type="PROSITE" id="PS50112">
    <property type="entry name" value="PAS"/>
    <property type="match status" value="2"/>
</dbReference>
<dbReference type="CDD" id="cd00082">
    <property type="entry name" value="HisKA"/>
    <property type="match status" value="1"/>
</dbReference>
<dbReference type="PROSITE" id="PS50113">
    <property type="entry name" value="PAC"/>
    <property type="match status" value="1"/>
</dbReference>
<feature type="domain" description="Histidine kinase" evidence="6">
    <location>
        <begin position="402"/>
        <end position="616"/>
    </location>
</feature>
<evidence type="ECO:0000313" key="10">
    <source>
        <dbReference type="Proteomes" id="UP000036458"/>
    </source>
</evidence>
<dbReference type="InterPro" id="IPR003661">
    <property type="entry name" value="HisK_dim/P_dom"/>
</dbReference>
<dbReference type="InterPro" id="IPR003594">
    <property type="entry name" value="HATPase_dom"/>
</dbReference>
<accession>A0A0H4VKT8</accession>
<dbReference type="SUPFAM" id="SSF47384">
    <property type="entry name" value="Homodimeric domain of signal transducing histidine kinase"/>
    <property type="match status" value="1"/>
</dbReference>
<evidence type="ECO:0000259" key="6">
    <source>
        <dbReference type="PROSITE" id="PS50109"/>
    </source>
</evidence>
<protein>
    <recommendedName>
        <fullName evidence="2">histidine kinase</fullName>
        <ecNumber evidence="2">2.7.13.3</ecNumber>
    </recommendedName>
</protein>
<dbReference type="CDD" id="cd00075">
    <property type="entry name" value="HATPase"/>
    <property type="match status" value="1"/>
</dbReference>
<name>A0A0H4VKT8_9BACT</name>
<dbReference type="InterPro" id="IPR004358">
    <property type="entry name" value="Sig_transdc_His_kin-like_C"/>
</dbReference>
<dbReference type="EC" id="2.7.13.3" evidence="2"/>
<proteinExistence type="predicted"/>
<dbReference type="EMBL" id="CP010777">
    <property type="protein sequence ID" value="AKQ45958.1"/>
    <property type="molecule type" value="Genomic_DNA"/>
</dbReference>
<dbReference type="RefSeq" id="WP_048920890.1">
    <property type="nucleotide sequence ID" value="NZ_CP010777.1"/>
</dbReference>
<dbReference type="InterPro" id="IPR005467">
    <property type="entry name" value="His_kinase_dom"/>
</dbReference>
<evidence type="ECO:0000256" key="2">
    <source>
        <dbReference type="ARBA" id="ARBA00012438"/>
    </source>
</evidence>
<dbReference type="InterPro" id="IPR013767">
    <property type="entry name" value="PAS_fold"/>
</dbReference>
<feature type="domain" description="PAC" evidence="8">
    <location>
        <begin position="213"/>
        <end position="265"/>
    </location>
</feature>
<dbReference type="GO" id="GO:0000155">
    <property type="term" value="F:phosphorelay sensor kinase activity"/>
    <property type="evidence" value="ECO:0007669"/>
    <property type="project" value="InterPro"/>
</dbReference>
<dbReference type="OrthoDB" id="890870at2"/>
<keyword evidence="10" id="KW-1185">Reference proteome</keyword>
<reference evidence="9 10" key="1">
    <citation type="submission" date="2015-01" db="EMBL/GenBank/DDBJ databases">
        <title>Rufibacter sp./DG31D/ whole genome sequencing.</title>
        <authorList>
            <person name="Kim M.K."/>
            <person name="Srinivasan S."/>
            <person name="Lee J.-J."/>
        </authorList>
    </citation>
    <scope>NUCLEOTIDE SEQUENCE [LARGE SCALE GENOMIC DNA]</scope>
    <source>
        <strain evidence="9 10">DG31D</strain>
    </source>
</reference>
<dbReference type="PROSITE" id="PS50109">
    <property type="entry name" value="HIS_KIN"/>
    <property type="match status" value="1"/>
</dbReference>
<evidence type="ECO:0000256" key="1">
    <source>
        <dbReference type="ARBA" id="ARBA00000085"/>
    </source>
</evidence>
<evidence type="ECO:0000256" key="5">
    <source>
        <dbReference type="ARBA" id="ARBA00022777"/>
    </source>
</evidence>
<evidence type="ECO:0000256" key="4">
    <source>
        <dbReference type="ARBA" id="ARBA00022679"/>
    </source>
</evidence>
<dbReference type="GO" id="GO:0006355">
    <property type="term" value="P:regulation of DNA-templated transcription"/>
    <property type="evidence" value="ECO:0007669"/>
    <property type="project" value="InterPro"/>
</dbReference>
<dbReference type="Pfam" id="PF08447">
    <property type="entry name" value="PAS_3"/>
    <property type="match status" value="1"/>
</dbReference>
<dbReference type="AlphaFoldDB" id="A0A0H4VKT8"/>
<dbReference type="SMART" id="SM00091">
    <property type="entry name" value="PAS"/>
    <property type="match status" value="3"/>
</dbReference>
<evidence type="ECO:0000256" key="3">
    <source>
        <dbReference type="ARBA" id="ARBA00022553"/>
    </source>
</evidence>
<dbReference type="InterPro" id="IPR035965">
    <property type="entry name" value="PAS-like_dom_sf"/>
</dbReference>
<dbReference type="InterPro" id="IPR001610">
    <property type="entry name" value="PAC"/>
</dbReference>
<gene>
    <name evidence="9" type="ORF">TH63_10395</name>
</gene>
<dbReference type="Pfam" id="PF13426">
    <property type="entry name" value="PAS_9"/>
    <property type="match status" value="1"/>
</dbReference>
<dbReference type="KEGG" id="ruf:TH63_10395"/>
<dbReference type="SUPFAM" id="SSF55785">
    <property type="entry name" value="PYP-like sensor domain (PAS domain)"/>
    <property type="match status" value="3"/>
</dbReference>
<evidence type="ECO:0000259" key="7">
    <source>
        <dbReference type="PROSITE" id="PS50112"/>
    </source>
</evidence>
<dbReference type="PRINTS" id="PR00344">
    <property type="entry name" value="BCTRLSENSOR"/>
</dbReference>
<dbReference type="CDD" id="cd00130">
    <property type="entry name" value="PAS"/>
    <property type="match status" value="3"/>
</dbReference>
<evidence type="ECO:0000259" key="8">
    <source>
        <dbReference type="PROSITE" id="PS50113"/>
    </source>
</evidence>
<dbReference type="PATRIC" id="fig|1379910.4.peg.2258"/>
<dbReference type="Pfam" id="PF00989">
    <property type="entry name" value="PAS"/>
    <property type="match status" value="1"/>
</dbReference>
<dbReference type="Proteomes" id="UP000036458">
    <property type="component" value="Chromosome"/>
</dbReference>
<dbReference type="SUPFAM" id="SSF55874">
    <property type="entry name" value="ATPase domain of HSP90 chaperone/DNA topoisomerase II/histidine kinase"/>
    <property type="match status" value="1"/>
</dbReference>
<dbReference type="STRING" id="1379910.TH63_10395"/>
<dbReference type="SMART" id="SM00387">
    <property type="entry name" value="HATPase_c"/>
    <property type="match status" value="1"/>
</dbReference>
<feature type="domain" description="PAS" evidence="7">
    <location>
        <begin position="138"/>
        <end position="210"/>
    </location>
</feature>
<sequence length="619" mass="70814">MKSLAEEAFEIPKDGYYKLLFENNPLPMWVFNTQSLRFIMVNAAAVKLYGYSEEEFLQMTIKDVRPPDQVPHLLDVLSQIREDLNLTDECVHRKKDGTLLYVEVHAHALEVQGNNNYRLAVVHDLTAKKIAEKQLLDLESRAQSILNNIVGIIFSFNAKMEMTFVSPQCETILGYTPDEFYADKYLWFNLVNPIDRPLFEEALPKLKTSSNQFQMEYRIRTKAGEEKWLITRCSSKLDEQGHMMRLDGSSNDITLRKRTEEKLKFADLSIEHAAEAFLWARVDGSILRVNKAAIALLRYSEEELLALTIFEVAPSLLRQVWERQSTGEGPVTIKSFEINVRAKDGQEVPVEINFNLFGFEQENFSFISIRQIKDRKQAEAEKLSLTEEMARQNEHLRQFAYIVSHNLRAPVANIMGLTSLYNRKNVLDPVNPVLINKLEKTSHKLDSTIKDLNEILTIRSKVDQPLEVVDLQEVLQDVQDSVAWQLFQSSCNLTTDFSAGTKVLAYKGYVHSILLNLITNAIKYRREGTGLEIGIKTVFSNELLCLQIQDNGMGIDLGKQGSKIFGLYRRFHPHIEGKGLGLYMIKTQVETIGGWVDVDSEVGKGSTFKVFFKYPLTHE</sequence>
<dbReference type="PANTHER" id="PTHR43304:SF1">
    <property type="entry name" value="PAC DOMAIN-CONTAINING PROTEIN"/>
    <property type="match status" value="1"/>
</dbReference>
<dbReference type="Gene3D" id="3.30.450.20">
    <property type="entry name" value="PAS domain"/>
    <property type="match status" value="3"/>
</dbReference>
<keyword evidence="3" id="KW-0597">Phosphoprotein</keyword>
<evidence type="ECO:0000313" key="9">
    <source>
        <dbReference type="EMBL" id="AKQ45958.1"/>
    </source>
</evidence>
<organism evidence="9 10">
    <name type="scientific">Rufibacter radiotolerans</name>
    <dbReference type="NCBI Taxonomy" id="1379910"/>
    <lineage>
        <taxon>Bacteria</taxon>
        <taxon>Pseudomonadati</taxon>
        <taxon>Bacteroidota</taxon>
        <taxon>Cytophagia</taxon>
        <taxon>Cytophagales</taxon>
        <taxon>Hymenobacteraceae</taxon>
        <taxon>Rufibacter</taxon>
    </lineage>
</organism>
<feature type="domain" description="PAS" evidence="7">
    <location>
        <begin position="13"/>
        <end position="84"/>
    </location>
</feature>
<keyword evidence="4" id="KW-0808">Transferase</keyword>
<dbReference type="Gene3D" id="3.30.565.10">
    <property type="entry name" value="Histidine kinase-like ATPase, C-terminal domain"/>
    <property type="match status" value="1"/>
</dbReference>
<dbReference type="SMART" id="SM00086">
    <property type="entry name" value="PAC"/>
    <property type="match status" value="3"/>
</dbReference>
<dbReference type="Pfam" id="PF02518">
    <property type="entry name" value="HATPase_c"/>
    <property type="match status" value="1"/>
</dbReference>
<dbReference type="Gene3D" id="1.10.287.130">
    <property type="match status" value="1"/>
</dbReference>
<comment type="catalytic activity">
    <reaction evidence="1">
        <text>ATP + protein L-histidine = ADP + protein N-phospho-L-histidine.</text>
        <dbReference type="EC" id="2.7.13.3"/>
    </reaction>
</comment>
<dbReference type="PANTHER" id="PTHR43304">
    <property type="entry name" value="PHYTOCHROME-LIKE PROTEIN CPH1"/>
    <property type="match status" value="1"/>
</dbReference>